<sequence>MAKVRANRTRKNELKIYLSDNEKYILDRKVELSKRKSASDYIRTLILFGFVYDVDYSYLRQYNETLGKISGNLNQIAKRISSTGNVYEEDMTEVKAIMDEVWRTQKAMLKKQPLVHKG</sequence>
<reference evidence="1 2" key="1">
    <citation type="submission" date="2015-09" db="EMBL/GenBank/DDBJ databases">
        <authorList>
            <consortium name="Pathogen Informatics"/>
        </authorList>
    </citation>
    <scope>NUCLEOTIDE SEQUENCE [LARGE SCALE GENOMIC DNA]</scope>
    <source>
        <strain evidence="1 2">2789STDY5608863</strain>
    </source>
</reference>
<proteinExistence type="predicted"/>
<organism evidence="1 2">
    <name type="scientific">Roseburia faecis</name>
    <dbReference type="NCBI Taxonomy" id="301302"/>
    <lineage>
        <taxon>Bacteria</taxon>
        <taxon>Bacillati</taxon>
        <taxon>Bacillota</taxon>
        <taxon>Clostridia</taxon>
        <taxon>Lachnospirales</taxon>
        <taxon>Lachnospiraceae</taxon>
        <taxon>Roseburia</taxon>
    </lineage>
</organism>
<dbReference type="AlphaFoldDB" id="A0A173SZ73"/>
<evidence type="ECO:0000313" key="1">
    <source>
        <dbReference type="EMBL" id="CUM95049.1"/>
    </source>
</evidence>
<dbReference type="Pfam" id="PF21983">
    <property type="entry name" value="NikA-like"/>
    <property type="match status" value="1"/>
</dbReference>
<name>A0A173SZ73_9FIRM</name>
<dbReference type="RefSeq" id="WP_055262529.1">
    <property type="nucleotide sequence ID" value="NZ_CYXV01000006.1"/>
</dbReference>
<protein>
    <submittedName>
        <fullName evidence="1">Uncharacterized protein</fullName>
    </submittedName>
</protein>
<dbReference type="InterPro" id="IPR053842">
    <property type="entry name" value="NikA-like"/>
</dbReference>
<accession>A0A173SZ73</accession>
<evidence type="ECO:0000313" key="2">
    <source>
        <dbReference type="Proteomes" id="UP000095495"/>
    </source>
</evidence>
<dbReference type="EMBL" id="CYXV01000006">
    <property type="protein sequence ID" value="CUM95049.1"/>
    <property type="molecule type" value="Genomic_DNA"/>
</dbReference>
<gene>
    <name evidence="1" type="ORF">ERS852420_01738</name>
</gene>
<dbReference type="Proteomes" id="UP000095495">
    <property type="component" value="Unassembled WGS sequence"/>
</dbReference>